<dbReference type="EMBL" id="CP099421">
    <property type="protein sequence ID" value="USW52807.1"/>
    <property type="molecule type" value="Genomic_DNA"/>
</dbReference>
<dbReference type="InterPro" id="IPR050491">
    <property type="entry name" value="AmpC-like"/>
</dbReference>
<dbReference type="PANTHER" id="PTHR46825:SF15">
    <property type="entry name" value="BETA-LACTAMASE-RELATED DOMAIN-CONTAINING PROTEIN"/>
    <property type="match status" value="1"/>
</dbReference>
<dbReference type="Gene3D" id="3.40.710.10">
    <property type="entry name" value="DD-peptidase/beta-lactamase superfamily"/>
    <property type="match status" value="1"/>
</dbReference>
<name>A0A9Q9ANM5_9PEZI</name>
<feature type="signal peptide" evidence="2">
    <location>
        <begin position="1"/>
        <end position="22"/>
    </location>
</feature>
<dbReference type="InterPro" id="IPR012338">
    <property type="entry name" value="Beta-lactam/transpept-like"/>
</dbReference>
<reference evidence="4" key="1">
    <citation type="submission" date="2022-06" db="EMBL/GenBank/DDBJ databases">
        <title>Complete genome sequences of two strains of the flax pathogen Septoria linicola.</title>
        <authorList>
            <person name="Lapalu N."/>
            <person name="Simon A."/>
            <person name="Demenou B."/>
            <person name="Paumier D."/>
            <person name="Guillot M.-P."/>
            <person name="Gout L."/>
            <person name="Valade R."/>
        </authorList>
    </citation>
    <scope>NUCLEOTIDE SEQUENCE</scope>
    <source>
        <strain evidence="4">SE15195</strain>
    </source>
</reference>
<dbReference type="Pfam" id="PF00144">
    <property type="entry name" value="Beta-lactamase"/>
    <property type="match status" value="1"/>
</dbReference>
<dbReference type="SUPFAM" id="SSF56601">
    <property type="entry name" value="beta-lactamase/transpeptidase-like"/>
    <property type="match status" value="1"/>
</dbReference>
<feature type="domain" description="Beta-lactamase-related" evidence="3">
    <location>
        <begin position="31"/>
        <end position="362"/>
    </location>
</feature>
<protein>
    <submittedName>
        <fullName evidence="4">Beta-lactamase/transpeptidase</fullName>
    </submittedName>
</protein>
<keyword evidence="2" id="KW-0732">Signal</keyword>
<evidence type="ECO:0000313" key="4">
    <source>
        <dbReference type="EMBL" id="USW52807.1"/>
    </source>
</evidence>
<proteinExistence type="inferred from homology"/>
<dbReference type="AlphaFoldDB" id="A0A9Q9ANM5"/>
<comment type="similarity">
    <text evidence="1">Belongs to the peptidase S12 family.</text>
</comment>
<evidence type="ECO:0000256" key="2">
    <source>
        <dbReference type="SAM" id="SignalP"/>
    </source>
</evidence>
<keyword evidence="5" id="KW-1185">Reference proteome</keyword>
<evidence type="ECO:0000313" key="5">
    <source>
        <dbReference type="Proteomes" id="UP001056384"/>
    </source>
</evidence>
<gene>
    <name evidence="4" type="ORF">Slin15195_G061260</name>
</gene>
<dbReference type="Proteomes" id="UP001056384">
    <property type="component" value="Chromosome 4"/>
</dbReference>
<evidence type="ECO:0000259" key="3">
    <source>
        <dbReference type="Pfam" id="PF00144"/>
    </source>
</evidence>
<organism evidence="4 5">
    <name type="scientific">Septoria linicola</name>
    <dbReference type="NCBI Taxonomy" id="215465"/>
    <lineage>
        <taxon>Eukaryota</taxon>
        <taxon>Fungi</taxon>
        <taxon>Dikarya</taxon>
        <taxon>Ascomycota</taxon>
        <taxon>Pezizomycotina</taxon>
        <taxon>Dothideomycetes</taxon>
        <taxon>Dothideomycetidae</taxon>
        <taxon>Mycosphaerellales</taxon>
        <taxon>Mycosphaerellaceae</taxon>
        <taxon>Septoria</taxon>
    </lineage>
</organism>
<evidence type="ECO:0000256" key="1">
    <source>
        <dbReference type="ARBA" id="ARBA00038215"/>
    </source>
</evidence>
<dbReference type="PANTHER" id="PTHR46825">
    <property type="entry name" value="D-ALANYL-D-ALANINE-CARBOXYPEPTIDASE/ENDOPEPTIDASE AMPH"/>
    <property type="match status" value="1"/>
</dbReference>
<dbReference type="InterPro" id="IPR001466">
    <property type="entry name" value="Beta-lactam-related"/>
</dbReference>
<accession>A0A9Q9ANM5</accession>
<sequence length="588" mass="64314">MLTLTNLAALLLCVTVIVTASADTFELDAGFDDLVAQLLNLFRVPGLSLAVIKDGKITSKGYGYASFPNTPATPDTLWYTASTTKAFVAAAAGLLVEDDSYPQFGWSTPVSDLMPGDFALTEDYQTTHTTLEDALSHRSGLPRHDVSYGWDNATTLDAVKRMRYLPLTAEPRTRWQYSNLMYGTVGALLEQNVGLRVGDILAEWIWKPLGMDSTTFDTDKAIASGNLATGYHWSVEEGYYVPEPLFDVIPIAGAGATISSMNDYALWAKTLLATANGELNDTNPISNKLLNQLWTPRSIVNLGMVETNDPFPIAYALGWMTLRIGEHVVITHSGGVPGFGTQVFLVPALRLGFVSAGNNMNGAAGVGATLFLSLLKKKKLELASMEDADFEQMLGQLPPISAIAPEKRQISEDTAASQGQVLPLPGCPKSYIGLYDHPAYGTYNVSLLASDHKLALSGASPVQAPLNTAESVRFLVQPSERTIPSAFILRHTTNAFFSADFYWVHGPTPGNDRVTCERRQKSVKMSQRSLECKDEAVWEKLANDRAVFEFGPDGKVEKLGMELELEQVRFAMESGDWRKGMIWFTKRL</sequence>
<feature type="chain" id="PRO_5040500687" evidence="2">
    <location>
        <begin position="23"/>
        <end position="588"/>
    </location>
</feature>